<dbReference type="SMART" id="SM01019">
    <property type="entry name" value="B3"/>
    <property type="match status" value="1"/>
</dbReference>
<feature type="compositionally biased region" description="Low complexity" evidence="5">
    <location>
        <begin position="1"/>
        <end position="12"/>
    </location>
</feature>
<name>A0A9D4V6U2_ADICA</name>
<evidence type="ECO:0000256" key="4">
    <source>
        <dbReference type="ARBA" id="ARBA00023242"/>
    </source>
</evidence>
<evidence type="ECO:0000256" key="1">
    <source>
        <dbReference type="ARBA" id="ARBA00023015"/>
    </source>
</evidence>
<feature type="domain" description="TF-B3" evidence="6">
    <location>
        <begin position="493"/>
        <end position="594"/>
    </location>
</feature>
<keyword evidence="3" id="KW-0804">Transcription</keyword>
<gene>
    <name evidence="7" type="ORF">GOP47_0003720</name>
</gene>
<evidence type="ECO:0000259" key="6">
    <source>
        <dbReference type="PROSITE" id="PS50863"/>
    </source>
</evidence>
<dbReference type="SUPFAM" id="SSF101936">
    <property type="entry name" value="DNA-binding pseudobarrel domain"/>
    <property type="match status" value="1"/>
</dbReference>
<reference evidence="7" key="1">
    <citation type="submission" date="2021-01" db="EMBL/GenBank/DDBJ databases">
        <title>Adiantum capillus-veneris genome.</title>
        <authorList>
            <person name="Fang Y."/>
            <person name="Liao Q."/>
        </authorList>
    </citation>
    <scope>NUCLEOTIDE SEQUENCE</scope>
    <source>
        <strain evidence="7">H3</strain>
        <tissue evidence="7">Leaf</tissue>
    </source>
</reference>
<dbReference type="Proteomes" id="UP000886520">
    <property type="component" value="Chromosome 4"/>
</dbReference>
<keyword evidence="1" id="KW-0805">Transcription regulation</keyword>
<organism evidence="7 8">
    <name type="scientific">Adiantum capillus-veneris</name>
    <name type="common">Maidenhair fern</name>
    <dbReference type="NCBI Taxonomy" id="13818"/>
    <lineage>
        <taxon>Eukaryota</taxon>
        <taxon>Viridiplantae</taxon>
        <taxon>Streptophyta</taxon>
        <taxon>Embryophyta</taxon>
        <taxon>Tracheophyta</taxon>
        <taxon>Polypodiopsida</taxon>
        <taxon>Polypodiidae</taxon>
        <taxon>Polypodiales</taxon>
        <taxon>Pteridineae</taxon>
        <taxon>Pteridaceae</taxon>
        <taxon>Vittarioideae</taxon>
        <taxon>Adiantum</taxon>
    </lineage>
</organism>
<protein>
    <recommendedName>
        <fullName evidence="6">TF-B3 domain-containing protein</fullName>
    </recommendedName>
</protein>
<feature type="region of interest" description="Disordered" evidence="5">
    <location>
        <begin position="1"/>
        <end position="35"/>
    </location>
</feature>
<sequence length="673" mass="74425">MEALSSSSLPSAIADFPASPALGNSSENDGCESEALATTVKRTDSHEYLPSFSLDRVDPMSGASNMPETPLDYISEDLELDVMTPREAASCDHQHDSCSDDMSALRLDELLQADIQQEFVEESNLSCVDDLFPSSESLEQEFCALDSMYAWSLESLRGLEAFQFHEDKLSQAGPASYDGEDESASQMFGRWIQSNAHWISLSDLRKIKLKTSTIESATRRLGGGKKGLMLFLKFVLLWVQNSRLKPSAQLSSDGQLGASLVSECLGPSAINDAPRRPLGVADNLTNSFSPLMVGTPPCPDWMTRARWGQPLLVDHSGAPPIANSHAYGRNDGSPLSSTDFCHSNSAWLNHNNILRAGVSPSSLSASGNGSNVGQGVCLGKDVTNMMMLMQQQHCPDTNPAATTRAARKSRMERQRWSVRHNRRWSATAHQNRLMSTASARANLPCWSQVLENGSQGFLHSSARSSQQQRMGGRSSSELQQNHKRPEKNLRLLFQKELKQSDVGNLGRIVLPKAAETCLPPLESRDGLNLLVEDLNSSKVWNMRYRFWPNNKSRMYLLENTSDFVKSYDLKEGDYMMLFCDIPTGKFVIRGAKGPMQAAALCVVDDGSVKKRRSSVQEEADCIRMSTTNSENSCEDSLLAELIEQSLEDMKDEVCTWNVARGVLEYQPFFTTNL</sequence>
<accession>A0A9D4V6U2</accession>
<evidence type="ECO:0000256" key="2">
    <source>
        <dbReference type="ARBA" id="ARBA00023125"/>
    </source>
</evidence>
<feature type="compositionally biased region" description="Low complexity" evidence="5">
    <location>
        <begin position="460"/>
        <end position="476"/>
    </location>
</feature>
<dbReference type="Gene3D" id="2.40.330.10">
    <property type="entry name" value="DNA-binding pseudobarrel domain"/>
    <property type="match status" value="1"/>
</dbReference>
<comment type="caution">
    <text evidence="7">The sequence shown here is derived from an EMBL/GenBank/DDBJ whole genome shotgun (WGS) entry which is preliminary data.</text>
</comment>
<dbReference type="GO" id="GO:0003677">
    <property type="term" value="F:DNA binding"/>
    <property type="evidence" value="ECO:0007669"/>
    <property type="project" value="UniProtKB-KW"/>
</dbReference>
<feature type="region of interest" description="Disordered" evidence="5">
    <location>
        <begin position="458"/>
        <end position="485"/>
    </location>
</feature>
<evidence type="ECO:0000256" key="3">
    <source>
        <dbReference type="ARBA" id="ARBA00023163"/>
    </source>
</evidence>
<evidence type="ECO:0000256" key="5">
    <source>
        <dbReference type="SAM" id="MobiDB-lite"/>
    </source>
</evidence>
<proteinExistence type="predicted"/>
<evidence type="ECO:0000313" key="7">
    <source>
        <dbReference type="EMBL" id="KAI5080537.1"/>
    </source>
</evidence>
<evidence type="ECO:0000313" key="8">
    <source>
        <dbReference type="Proteomes" id="UP000886520"/>
    </source>
</evidence>
<dbReference type="OrthoDB" id="757982at2759"/>
<dbReference type="PROSITE" id="PS50863">
    <property type="entry name" value="B3"/>
    <property type="match status" value="1"/>
</dbReference>
<dbReference type="AlphaFoldDB" id="A0A9D4V6U2"/>
<dbReference type="EMBL" id="JABFUD020000004">
    <property type="protein sequence ID" value="KAI5080537.1"/>
    <property type="molecule type" value="Genomic_DNA"/>
</dbReference>
<dbReference type="Pfam" id="PF02362">
    <property type="entry name" value="B3"/>
    <property type="match status" value="1"/>
</dbReference>
<dbReference type="InterPro" id="IPR015300">
    <property type="entry name" value="DNA-bd_pseudobarrel_sf"/>
</dbReference>
<dbReference type="CDD" id="cd10017">
    <property type="entry name" value="B3_DNA"/>
    <property type="match status" value="1"/>
</dbReference>
<dbReference type="InterPro" id="IPR003340">
    <property type="entry name" value="B3_DNA-bd"/>
</dbReference>
<dbReference type="PANTHER" id="PTHR31140:SF81">
    <property type="entry name" value="B3 DOMAIN-CONTAINING TRANSCRIPTION FACTOR ABI3"/>
    <property type="match status" value="1"/>
</dbReference>
<keyword evidence="8" id="KW-1185">Reference proteome</keyword>
<keyword evidence="2" id="KW-0238">DNA-binding</keyword>
<keyword evidence="4" id="KW-0539">Nucleus</keyword>
<dbReference type="PANTHER" id="PTHR31140">
    <property type="entry name" value="B3 DOMAIN-CONTAINING TRANSCRIPTION FACTOR ABI3"/>
    <property type="match status" value="1"/>
</dbReference>
<dbReference type="InterPro" id="IPR044800">
    <property type="entry name" value="LEC2-like"/>
</dbReference>
<dbReference type="GO" id="GO:0003700">
    <property type="term" value="F:DNA-binding transcription factor activity"/>
    <property type="evidence" value="ECO:0007669"/>
    <property type="project" value="InterPro"/>
</dbReference>